<dbReference type="EMBL" id="JAINUG010000008">
    <property type="protein sequence ID" value="KAJ8415675.1"/>
    <property type="molecule type" value="Genomic_DNA"/>
</dbReference>
<evidence type="ECO:0000259" key="8">
    <source>
        <dbReference type="PROSITE" id="PS50222"/>
    </source>
</evidence>
<protein>
    <recommendedName>
        <fullName evidence="8">EF-hand domain-containing protein</fullName>
    </recommendedName>
</protein>
<sequence>MNKIMPEKTIPEELNAEELQKKLIDSGHSIGEQHLSLQTCRIMMSYMDEDESGKLDVTEFQKLEKELKILKREYTDHGLSQKTTLMERGTIPKKSFESIWRRHSSEGHLRYDEFVAITMKLQALTGRFKKHVHTILDCGCEVASLTWESFIEAALV</sequence>
<proteinExistence type="predicted"/>
<dbReference type="GO" id="GO:0012505">
    <property type="term" value="C:endomembrane system"/>
    <property type="evidence" value="ECO:0007669"/>
    <property type="project" value="UniProtKB-SubCell"/>
</dbReference>
<evidence type="ECO:0000256" key="4">
    <source>
        <dbReference type="ARBA" id="ARBA00022723"/>
    </source>
</evidence>
<keyword evidence="7" id="KW-0472">Membrane</keyword>
<dbReference type="InterPro" id="IPR002048">
    <property type="entry name" value="EF_hand_dom"/>
</dbReference>
<reference evidence="9" key="1">
    <citation type="journal article" date="2023" name="Science">
        <title>Genome structures resolve the early diversification of teleost fishes.</title>
        <authorList>
            <person name="Parey E."/>
            <person name="Louis A."/>
            <person name="Montfort J."/>
            <person name="Bouchez O."/>
            <person name="Roques C."/>
            <person name="Iampietro C."/>
            <person name="Lluch J."/>
            <person name="Castinel A."/>
            <person name="Donnadieu C."/>
            <person name="Desvignes T."/>
            <person name="Floi Bucao C."/>
            <person name="Jouanno E."/>
            <person name="Wen M."/>
            <person name="Mejri S."/>
            <person name="Dirks R."/>
            <person name="Jansen H."/>
            <person name="Henkel C."/>
            <person name="Chen W.J."/>
            <person name="Zahm M."/>
            <person name="Cabau C."/>
            <person name="Klopp C."/>
            <person name="Thompson A.W."/>
            <person name="Robinson-Rechavi M."/>
            <person name="Braasch I."/>
            <person name="Lecointre G."/>
            <person name="Bobe J."/>
            <person name="Postlethwait J.H."/>
            <person name="Berthelot C."/>
            <person name="Roest Crollius H."/>
            <person name="Guiguen Y."/>
        </authorList>
    </citation>
    <scope>NUCLEOTIDE SEQUENCE</scope>
    <source>
        <strain evidence="9">NC1722</strain>
    </source>
</reference>
<accession>A0AAD7T7E5</accession>
<dbReference type="Proteomes" id="UP001221898">
    <property type="component" value="Unassembled WGS sequence"/>
</dbReference>
<feature type="domain" description="EF-hand" evidence="8">
    <location>
        <begin position="35"/>
        <end position="70"/>
    </location>
</feature>
<evidence type="ECO:0000313" key="9">
    <source>
        <dbReference type="EMBL" id="KAJ8415675.1"/>
    </source>
</evidence>
<evidence type="ECO:0000313" key="10">
    <source>
        <dbReference type="Proteomes" id="UP001221898"/>
    </source>
</evidence>
<keyword evidence="5" id="KW-0677">Repeat</keyword>
<evidence type="ECO:0000256" key="6">
    <source>
        <dbReference type="ARBA" id="ARBA00022837"/>
    </source>
</evidence>
<evidence type="ECO:0000256" key="5">
    <source>
        <dbReference type="ARBA" id="ARBA00022737"/>
    </source>
</evidence>
<keyword evidence="3" id="KW-0963">Cytoplasm</keyword>
<organism evidence="9 10">
    <name type="scientific">Aldrovandia affinis</name>
    <dbReference type="NCBI Taxonomy" id="143900"/>
    <lineage>
        <taxon>Eukaryota</taxon>
        <taxon>Metazoa</taxon>
        <taxon>Chordata</taxon>
        <taxon>Craniata</taxon>
        <taxon>Vertebrata</taxon>
        <taxon>Euteleostomi</taxon>
        <taxon>Actinopterygii</taxon>
        <taxon>Neopterygii</taxon>
        <taxon>Teleostei</taxon>
        <taxon>Notacanthiformes</taxon>
        <taxon>Halosauridae</taxon>
        <taxon>Aldrovandia</taxon>
    </lineage>
</organism>
<dbReference type="PROSITE" id="PS50222">
    <property type="entry name" value="EF_HAND_2"/>
    <property type="match status" value="1"/>
</dbReference>
<keyword evidence="10" id="KW-1185">Reference proteome</keyword>
<comment type="subcellular location">
    <subcellularLocation>
        <location evidence="2">Cytoplasm</location>
    </subcellularLocation>
    <subcellularLocation>
        <location evidence="1">Endomembrane system</location>
    </subcellularLocation>
</comment>
<evidence type="ECO:0000256" key="2">
    <source>
        <dbReference type="ARBA" id="ARBA00004496"/>
    </source>
</evidence>
<evidence type="ECO:0000256" key="1">
    <source>
        <dbReference type="ARBA" id="ARBA00004308"/>
    </source>
</evidence>
<dbReference type="PANTHER" id="PTHR46735">
    <property type="entry name" value="CALPAIN, SMALL SUBUNIT 1 A-RELATED"/>
    <property type="match status" value="1"/>
</dbReference>
<dbReference type="PROSITE" id="PS00018">
    <property type="entry name" value="EF_HAND_1"/>
    <property type="match status" value="1"/>
</dbReference>
<keyword evidence="4" id="KW-0479">Metal-binding</keyword>
<keyword evidence="6" id="KW-0106">Calcium</keyword>
<evidence type="ECO:0000256" key="7">
    <source>
        <dbReference type="ARBA" id="ARBA00023136"/>
    </source>
</evidence>
<dbReference type="AlphaFoldDB" id="A0AAD7T7E5"/>
<dbReference type="GO" id="GO:0005737">
    <property type="term" value="C:cytoplasm"/>
    <property type="evidence" value="ECO:0007669"/>
    <property type="project" value="UniProtKB-SubCell"/>
</dbReference>
<name>A0AAD7T7E5_9TELE</name>
<dbReference type="Gene3D" id="1.10.238.10">
    <property type="entry name" value="EF-hand"/>
    <property type="match status" value="1"/>
</dbReference>
<dbReference type="PANTHER" id="PTHR46735:SF3">
    <property type="entry name" value="CALPAIN SMALL SUBUNIT 1-RELATED"/>
    <property type="match status" value="1"/>
</dbReference>
<evidence type="ECO:0000256" key="3">
    <source>
        <dbReference type="ARBA" id="ARBA00022490"/>
    </source>
</evidence>
<gene>
    <name evidence="9" type="ORF">AAFF_G00402320</name>
</gene>
<dbReference type="SUPFAM" id="SSF47473">
    <property type="entry name" value="EF-hand"/>
    <property type="match status" value="1"/>
</dbReference>
<dbReference type="InterPro" id="IPR018247">
    <property type="entry name" value="EF_Hand_1_Ca_BS"/>
</dbReference>
<dbReference type="InterPro" id="IPR011992">
    <property type="entry name" value="EF-hand-dom_pair"/>
</dbReference>
<dbReference type="GO" id="GO:0005509">
    <property type="term" value="F:calcium ion binding"/>
    <property type="evidence" value="ECO:0007669"/>
    <property type="project" value="InterPro"/>
</dbReference>
<comment type="caution">
    <text evidence="9">The sequence shown here is derived from an EMBL/GenBank/DDBJ whole genome shotgun (WGS) entry which is preliminary data.</text>
</comment>